<proteinExistence type="predicted"/>
<dbReference type="GeneID" id="35592354"/>
<dbReference type="AlphaFoldDB" id="A0A2I8VIZ1"/>
<keyword evidence="1" id="KW-0472">Membrane</keyword>
<feature type="transmembrane region" description="Helical" evidence="1">
    <location>
        <begin position="12"/>
        <end position="36"/>
    </location>
</feature>
<evidence type="ECO:0008006" key="4">
    <source>
        <dbReference type="Google" id="ProtNLM"/>
    </source>
</evidence>
<dbReference type="KEGG" id="srub:C2R22_09645"/>
<protein>
    <recommendedName>
        <fullName evidence="4">Cox cluster protein</fullName>
    </recommendedName>
</protein>
<dbReference type="EMBL" id="CP026309">
    <property type="protein sequence ID" value="AUV81880.1"/>
    <property type="molecule type" value="Genomic_DNA"/>
</dbReference>
<keyword evidence="3" id="KW-1185">Reference proteome</keyword>
<dbReference type="OrthoDB" id="292879at2157"/>
<name>A0A2I8VIZ1_9EURY</name>
<keyword evidence="1" id="KW-0812">Transmembrane</keyword>
<dbReference type="Proteomes" id="UP000236584">
    <property type="component" value="Chromosome"/>
</dbReference>
<evidence type="ECO:0000256" key="1">
    <source>
        <dbReference type="SAM" id="Phobius"/>
    </source>
</evidence>
<dbReference type="InterPro" id="IPR055942">
    <property type="entry name" value="DUF7520"/>
</dbReference>
<organism evidence="2 3">
    <name type="scientific">Salinigranum rubrum</name>
    <dbReference type="NCBI Taxonomy" id="755307"/>
    <lineage>
        <taxon>Archaea</taxon>
        <taxon>Methanobacteriati</taxon>
        <taxon>Methanobacteriota</taxon>
        <taxon>Stenosarchaea group</taxon>
        <taxon>Halobacteria</taxon>
        <taxon>Halobacteriales</taxon>
        <taxon>Haloferacaceae</taxon>
        <taxon>Salinigranum</taxon>
    </lineage>
</organism>
<keyword evidence="1" id="KW-1133">Transmembrane helix</keyword>
<evidence type="ECO:0000313" key="2">
    <source>
        <dbReference type="EMBL" id="AUV81880.1"/>
    </source>
</evidence>
<dbReference type="Pfam" id="PF24364">
    <property type="entry name" value="DUF7520"/>
    <property type="match status" value="1"/>
</dbReference>
<gene>
    <name evidence="2" type="ORF">C2R22_09645</name>
</gene>
<accession>A0A2I8VIZ1</accession>
<reference evidence="2 3" key="1">
    <citation type="submission" date="2018-01" db="EMBL/GenBank/DDBJ databases">
        <title>Complete genome sequence of Salinigranum rubrum GX10T, an extremely halophilic archaeon isolated from a marine solar saltern.</title>
        <authorList>
            <person name="Han S."/>
        </authorList>
    </citation>
    <scope>NUCLEOTIDE SEQUENCE [LARGE SCALE GENOMIC DNA]</scope>
    <source>
        <strain evidence="2 3">GX10</strain>
    </source>
</reference>
<evidence type="ECO:0000313" key="3">
    <source>
        <dbReference type="Proteomes" id="UP000236584"/>
    </source>
</evidence>
<feature type="transmembrane region" description="Helical" evidence="1">
    <location>
        <begin position="56"/>
        <end position="77"/>
    </location>
</feature>
<dbReference type="RefSeq" id="WP_103425569.1">
    <property type="nucleotide sequence ID" value="NZ_CP026309.1"/>
</dbReference>
<sequence>MADDSTDGRRVFLVVAVTVVLIAGGIGFFVGANGASVAPTITLFGGLVLPTTPVTMAVYGMLLAVVSLGVLFGLVTLASRFEDVDVDAAEDRE</sequence>